<accession>A0ABR0ELB7</accession>
<evidence type="ECO:0000313" key="1">
    <source>
        <dbReference type="EMBL" id="KAK4501928.1"/>
    </source>
</evidence>
<evidence type="ECO:0008006" key="3">
    <source>
        <dbReference type="Google" id="ProtNLM"/>
    </source>
</evidence>
<dbReference type="SUPFAM" id="SSF52047">
    <property type="entry name" value="RNI-like"/>
    <property type="match status" value="1"/>
</dbReference>
<reference evidence="1 2" key="1">
    <citation type="journal article" date="2023" name="G3 (Bethesda)">
        <title>A chromosome-level genome assembly of Zasmidium syzygii isolated from banana leaves.</title>
        <authorList>
            <person name="van Westerhoven A.C."/>
            <person name="Mehrabi R."/>
            <person name="Talebi R."/>
            <person name="Steentjes M.B.F."/>
            <person name="Corcolon B."/>
            <person name="Chong P.A."/>
            <person name="Kema G.H.J."/>
            <person name="Seidl M.F."/>
        </authorList>
    </citation>
    <scope>NUCLEOTIDE SEQUENCE [LARGE SCALE GENOMIC DNA]</scope>
    <source>
        <strain evidence="1 2">P124</strain>
    </source>
</reference>
<dbReference type="InterPro" id="IPR032675">
    <property type="entry name" value="LRR_dom_sf"/>
</dbReference>
<dbReference type="EMBL" id="JAXOVC010000005">
    <property type="protein sequence ID" value="KAK4501928.1"/>
    <property type="molecule type" value="Genomic_DNA"/>
</dbReference>
<sequence>MTTRQMPPELLEAIFSNLQLPPPELIGRERYEHLKRQNDAECGRTLDMQSTDYYAKLATNDDEYAARVKTLSSIARSSTALCEIATPFLYAMYPGQKIASLKKLLRTLVESPGKCELVKKVVLDPFAASLRNRWKDKVAHFGLSARFVDELQQFSRGGVQDAQVALLLFICPNIKTLDVSASADWHMGLMPPLFAELMKPRPQTLFRGDEALDGVGSWSNLELPLRKLRELSLRLCDTNYVAGTGMFDDLIRLPAIQKLTLYRFTSEADVLGRNGNLREVVLWRCTFGWESVLAALKHLPKLRALSVVFAGVTCSMGNVYPQEDTELSFRGLSEVLLEHCPLLEKLRLDTRELLSYTNSQQLNDLDLSQMHNLENVAVESQALWGEHVLPGDDEVDAPFPRLRDILPPSLEKLTVLVHHLQPNPWPEARSPQVVFHESARYAQRAPAALREVHLDLLWGYAQYGLTHERRGENGWTAEGVEDDVEVERPSPVVGSMASREERKKLWRHWSQWEPGRGWETVVLRRVG</sequence>
<comment type="caution">
    <text evidence="1">The sequence shown here is derived from an EMBL/GenBank/DDBJ whole genome shotgun (WGS) entry which is preliminary data.</text>
</comment>
<keyword evidence="2" id="KW-1185">Reference proteome</keyword>
<protein>
    <recommendedName>
        <fullName evidence="3">F-box domain-containing protein</fullName>
    </recommendedName>
</protein>
<proteinExistence type="predicted"/>
<evidence type="ECO:0000313" key="2">
    <source>
        <dbReference type="Proteomes" id="UP001305779"/>
    </source>
</evidence>
<name>A0ABR0ELB7_ZASCE</name>
<dbReference type="Gene3D" id="3.80.10.10">
    <property type="entry name" value="Ribonuclease Inhibitor"/>
    <property type="match status" value="1"/>
</dbReference>
<organism evidence="1 2">
    <name type="scientific">Zasmidium cellare</name>
    <name type="common">Wine cellar mold</name>
    <name type="synonym">Racodium cellare</name>
    <dbReference type="NCBI Taxonomy" id="395010"/>
    <lineage>
        <taxon>Eukaryota</taxon>
        <taxon>Fungi</taxon>
        <taxon>Dikarya</taxon>
        <taxon>Ascomycota</taxon>
        <taxon>Pezizomycotina</taxon>
        <taxon>Dothideomycetes</taxon>
        <taxon>Dothideomycetidae</taxon>
        <taxon>Mycosphaerellales</taxon>
        <taxon>Mycosphaerellaceae</taxon>
        <taxon>Zasmidium</taxon>
    </lineage>
</organism>
<gene>
    <name evidence="1" type="ORF">PRZ48_007738</name>
</gene>
<dbReference type="Proteomes" id="UP001305779">
    <property type="component" value="Unassembled WGS sequence"/>
</dbReference>